<dbReference type="OrthoDB" id="8905303at2"/>
<dbReference type="EMBL" id="STFG01000006">
    <property type="protein sequence ID" value="THU02506.1"/>
    <property type="molecule type" value="Genomic_DNA"/>
</dbReference>
<sequence>MESDVSPENSLPLSALLARQGSKNAFWLLHEIHSALTTHLTQTKQALPPAWQPWWSLIRFSLGVQSIAVWLRDERSQLQRIHALAALSQQEALADILSEALQGQAQAATSITFSQLGAEDICLSIQDGSSHHYENQDWSSTDTLIALACDGFTQTVAALITAEQDKLPLPAVSACTKLGAQLTNEANADSIALPCALRQTLRLTRLAARSLGVQGEVTHLPIRHTPGDAMDSALLEFYTTLWPDDVIHALLTAYSAFDGGHWFCHGETVGLTLFPIQIWQEQQQRMLEHAYAHAWHEQQNEVPEWLKHAVCFAQNGAESEYWILITQGHLRGCVLLSETDAWNAQPRFASVAEFFTALHAAPERILNASGNLHFKWQGQLYEAVGLASP</sequence>
<comment type="caution">
    <text evidence="1">The sequence shown here is derived from an EMBL/GenBank/DDBJ whole genome shotgun (WGS) entry which is preliminary data.</text>
</comment>
<dbReference type="Proteomes" id="UP000308917">
    <property type="component" value="Unassembled WGS sequence"/>
</dbReference>
<name>A0A4V4GRJ5_9BURK</name>
<evidence type="ECO:0000313" key="1">
    <source>
        <dbReference type="EMBL" id="THU02506.1"/>
    </source>
</evidence>
<dbReference type="RefSeq" id="WP_136573128.1">
    <property type="nucleotide sequence ID" value="NZ_STFG01000006.1"/>
</dbReference>
<dbReference type="AlphaFoldDB" id="A0A4V4GRJ5"/>
<reference evidence="1 2" key="1">
    <citation type="journal article" date="2015" name="Antonie Van Leeuwenhoek">
        <title>Lampropedia puyangensis sp. nov., isolated from symptomatic bark of Populus ? euramericana canker and emended description of Lampropedia hyalina (Ehrenberg 1832) Lee et al. 2004.</title>
        <authorList>
            <person name="Li Y."/>
            <person name="Wang T."/>
            <person name="Piao C.G."/>
            <person name="Wang L.F."/>
            <person name="Tian G.Z."/>
            <person name="Zhu T.H."/>
            <person name="Guo M.W."/>
        </authorList>
    </citation>
    <scope>NUCLEOTIDE SEQUENCE [LARGE SCALE GENOMIC DNA]</scope>
    <source>
        <strain evidence="1 2">2-bin</strain>
    </source>
</reference>
<accession>A0A4V4GRJ5</accession>
<evidence type="ECO:0000313" key="2">
    <source>
        <dbReference type="Proteomes" id="UP000308917"/>
    </source>
</evidence>
<proteinExistence type="predicted"/>
<protein>
    <submittedName>
        <fullName evidence="1">Uncharacterized protein</fullName>
    </submittedName>
</protein>
<gene>
    <name evidence="1" type="ORF">E9531_07435</name>
</gene>
<organism evidence="1 2">
    <name type="scientific">Lampropedia puyangensis</name>
    <dbReference type="NCBI Taxonomy" id="1330072"/>
    <lineage>
        <taxon>Bacteria</taxon>
        <taxon>Pseudomonadati</taxon>
        <taxon>Pseudomonadota</taxon>
        <taxon>Betaproteobacteria</taxon>
        <taxon>Burkholderiales</taxon>
        <taxon>Comamonadaceae</taxon>
        <taxon>Lampropedia</taxon>
    </lineage>
</organism>
<keyword evidence="2" id="KW-1185">Reference proteome</keyword>